<evidence type="ECO:0000313" key="3">
    <source>
        <dbReference type="Proteomes" id="UP000004619"/>
    </source>
</evidence>
<dbReference type="Pfam" id="PF00583">
    <property type="entry name" value="Acetyltransf_1"/>
    <property type="match status" value="1"/>
</dbReference>
<evidence type="ECO:0000259" key="1">
    <source>
        <dbReference type="PROSITE" id="PS51186"/>
    </source>
</evidence>
<dbReference type="PROSITE" id="PS51186">
    <property type="entry name" value="GNAT"/>
    <property type="match status" value="1"/>
</dbReference>
<reference evidence="2" key="1">
    <citation type="submission" date="2009-08" db="EMBL/GenBank/DDBJ databases">
        <authorList>
            <person name="Weinstock G."/>
            <person name="Sodergren E."/>
            <person name="Clifton S."/>
            <person name="Fulton L."/>
            <person name="Fulton B."/>
            <person name="Courtney L."/>
            <person name="Fronick C."/>
            <person name="Harrison M."/>
            <person name="Strong C."/>
            <person name="Farmer C."/>
            <person name="Delahaunty K."/>
            <person name="Markovic C."/>
            <person name="Hall O."/>
            <person name="Minx P."/>
            <person name="Tomlinson C."/>
            <person name="Mitreva M."/>
            <person name="Nelson J."/>
            <person name="Hou S."/>
            <person name="Wollam A."/>
            <person name="Pepin K.H."/>
            <person name="Johnson M."/>
            <person name="Bhonagiri V."/>
            <person name="Nash W.E."/>
            <person name="Warren W."/>
            <person name="Chinwalla A."/>
            <person name="Mardis E.R."/>
            <person name="Wilson R.K."/>
        </authorList>
    </citation>
    <scope>NUCLEOTIDE SEQUENCE [LARGE SCALE GENOMIC DNA]</scope>
    <source>
        <strain evidence="2">A2-165</strain>
    </source>
</reference>
<dbReference type="Gene3D" id="3.40.630.30">
    <property type="match status" value="1"/>
</dbReference>
<dbReference type="SUPFAM" id="SSF55729">
    <property type="entry name" value="Acyl-CoA N-acyltransferases (Nat)"/>
    <property type="match status" value="1"/>
</dbReference>
<gene>
    <name evidence="2" type="ORF">FAEPRAA2165_02212</name>
</gene>
<feature type="domain" description="N-acetyltransferase" evidence="1">
    <location>
        <begin position="3"/>
        <end position="148"/>
    </location>
</feature>
<dbReference type="RefSeq" id="WP_005933972.1">
    <property type="nucleotide sequence ID" value="NZ_GG697152.2"/>
</dbReference>
<dbReference type="InterPro" id="IPR000182">
    <property type="entry name" value="GNAT_dom"/>
</dbReference>
<dbReference type="Proteomes" id="UP000004619">
    <property type="component" value="Unassembled WGS sequence"/>
</dbReference>
<name>C7H7C8_FAED2</name>
<dbReference type="HOGENOM" id="CLU_096795_2_1_9"/>
<dbReference type="CDD" id="cd04301">
    <property type="entry name" value="NAT_SF"/>
    <property type="match status" value="1"/>
</dbReference>
<keyword evidence="3" id="KW-1185">Reference proteome</keyword>
<proteinExistence type="predicted"/>
<protein>
    <submittedName>
        <fullName evidence="2">Acetyltransferase, GNAT family</fullName>
    </submittedName>
</protein>
<dbReference type="EMBL" id="ACOP02000058">
    <property type="protein sequence ID" value="EEU96198.1"/>
    <property type="molecule type" value="Genomic_DNA"/>
</dbReference>
<comment type="caution">
    <text evidence="2">The sequence shown here is derived from an EMBL/GenBank/DDBJ whole genome shotgun (WGS) entry which is preliminary data.</text>
</comment>
<organism evidence="2 3">
    <name type="scientific">Faecalibacterium duncaniae (strain DSM 17677 / JCM 31915 / A2-165)</name>
    <name type="common">Faecalibacterium prausnitzii</name>
    <dbReference type="NCBI Taxonomy" id="411483"/>
    <lineage>
        <taxon>Bacteria</taxon>
        <taxon>Bacillati</taxon>
        <taxon>Bacillota</taxon>
        <taxon>Clostridia</taxon>
        <taxon>Eubacteriales</taxon>
        <taxon>Oscillospiraceae</taxon>
        <taxon>Faecalibacterium</taxon>
    </lineage>
</organism>
<accession>C7H7C8</accession>
<dbReference type="STRING" id="411483.FAEPRAA2165_02212"/>
<sequence length="148" mass="17429">MAITLKKATREDIETIWKMQVEAFTELLDKYQDFDMSPATESLEKIIAKFEQPWTTYYYIVENDIVVGAVRIVNKNDGSRKRISPIWIMGEFRNKGYAQQAMIELENIYGSDHWCLDTILQEKGNLHLYEKMGYVQTGKVEHINEKWI</sequence>
<dbReference type="GO" id="GO:0016747">
    <property type="term" value="F:acyltransferase activity, transferring groups other than amino-acyl groups"/>
    <property type="evidence" value="ECO:0007669"/>
    <property type="project" value="InterPro"/>
</dbReference>
<dbReference type="InterPro" id="IPR016181">
    <property type="entry name" value="Acyl_CoA_acyltransferase"/>
</dbReference>
<dbReference type="eggNOG" id="COG0456">
    <property type="taxonomic scope" value="Bacteria"/>
</dbReference>
<evidence type="ECO:0000313" key="2">
    <source>
        <dbReference type="EMBL" id="EEU96198.1"/>
    </source>
</evidence>
<dbReference type="AlphaFoldDB" id="C7H7C8"/>